<dbReference type="Pfam" id="PF03874">
    <property type="entry name" value="RNA_pol_Rpb4"/>
    <property type="match status" value="1"/>
</dbReference>
<dbReference type="SUPFAM" id="SSF47819">
    <property type="entry name" value="HRDC-like"/>
    <property type="match status" value="1"/>
</dbReference>
<comment type="caution">
    <text evidence="15">The sequence shown here is derived from an EMBL/GenBank/DDBJ whole genome shotgun (WGS) entry which is preliminary data.</text>
</comment>
<evidence type="ECO:0000256" key="5">
    <source>
        <dbReference type="ARBA" id="ARBA00022475"/>
    </source>
</evidence>
<evidence type="ECO:0000256" key="13">
    <source>
        <dbReference type="ARBA" id="ARBA00073026"/>
    </source>
</evidence>
<comment type="subcellular location">
    <subcellularLocation>
        <location evidence="2">Cell membrane</location>
        <topology evidence="2">Peripheral membrane protein</topology>
        <orientation evidence="2">Cytoplasmic side</orientation>
    </subcellularLocation>
    <subcellularLocation>
        <location evidence="1">Nucleus</location>
    </subcellularLocation>
</comment>
<evidence type="ECO:0000256" key="11">
    <source>
        <dbReference type="ARBA" id="ARBA00044007"/>
    </source>
</evidence>
<evidence type="ECO:0000256" key="12">
    <source>
        <dbReference type="ARBA" id="ARBA00045808"/>
    </source>
</evidence>
<evidence type="ECO:0000313" key="15">
    <source>
        <dbReference type="EMBL" id="KAF7989057.1"/>
    </source>
</evidence>
<evidence type="ECO:0000256" key="8">
    <source>
        <dbReference type="ARBA" id="ARBA00023163"/>
    </source>
</evidence>
<evidence type="ECO:0000256" key="2">
    <source>
        <dbReference type="ARBA" id="ARBA00004413"/>
    </source>
</evidence>
<evidence type="ECO:0000313" key="16">
    <source>
        <dbReference type="Proteomes" id="UP000639338"/>
    </source>
</evidence>
<keyword evidence="6" id="KW-0240">DNA-directed RNA polymerase</keyword>
<dbReference type="InterPro" id="IPR005574">
    <property type="entry name" value="Rpb4/RPC9"/>
</dbReference>
<accession>A0A835CM94</accession>
<dbReference type="PANTHER" id="PTHR15561">
    <property type="entry name" value="CALCITONIN GENE-RELATED PEPTIDE-RECEPTOR COMPONENT PROTEIN"/>
    <property type="match status" value="1"/>
</dbReference>
<evidence type="ECO:0000256" key="9">
    <source>
        <dbReference type="ARBA" id="ARBA00023242"/>
    </source>
</evidence>
<keyword evidence="16" id="KW-1185">Reference proteome</keyword>
<dbReference type="EMBL" id="JACMRX010000005">
    <property type="protein sequence ID" value="KAF7989057.1"/>
    <property type="molecule type" value="Genomic_DNA"/>
</dbReference>
<reference evidence="15 16" key="1">
    <citation type="submission" date="2020-08" db="EMBL/GenBank/DDBJ databases">
        <title>Aphidius gifuensis genome sequencing and assembly.</title>
        <authorList>
            <person name="Du Z."/>
        </authorList>
    </citation>
    <scope>NUCLEOTIDE SEQUENCE [LARGE SCALE GENOMIC DNA]</scope>
    <source>
        <strain evidence="15">YNYX2018</strain>
        <tissue evidence="15">Adults</tissue>
    </source>
</reference>
<comment type="function">
    <text evidence="10">Accessory protein for the calcitonin gene-related peptide (CGRP) receptor. It modulates CGRP responsiveness in a variety of tissues.</text>
</comment>
<comment type="subunit">
    <text evidence="11">Component of the RNA polymerase III complex consisting of 17 subunits: a ten-subunit horseshoe-shaped catalytic core composed of POLR3A/RPC1, POLR3B/RPC2, POLR1C/RPAC1, POLR1D/RPAC2, POLR3K/RPC10, POLR2E/RPABC1, POLR2F/RPABC2, POLR2H/RPABC3, POLR2K/RPABC4 and POLR2L/RPABC5; a mobile stalk composed of two subunits POLR3H/RPC8 and CRCP/RPC9, protruding from the core and functioning primarily in transcription initiation; and additional subunits homologous to general transcription factors of the RNA polymerase II machinery, POLR3C/RPC3-POLR3F/RPC6-POLR3G/RPC7 heterotrimer required for transcription initiation and POLR3D/RPC4-POLR3E/RPC5 heterodimer involved in both transcription initiation and termination.</text>
</comment>
<comment type="similarity">
    <text evidence="3">Belongs to the eukaryotic RPC9 RNA polymerase subunit family.</text>
</comment>
<keyword evidence="5" id="KW-1003">Cell membrane</keyword>
<dbReference type="GO" id="GO:0005886">
    <property type="term" value="C:plasma membrane"/>
    <property type="evidence" value="ECO:0007669"/>
    <property type="project" value="UniProtKB-SubCell"/>
</dbReference>
<evidence type="ECO:0000256" key="3">
    <source>
        <dbReference type="ARBA" id="ARBA00006898"/>
    </source>
</evidence>
<dbReference type="OrthoDB" id="1746530at2759"/>
<sequence>MEVVNEKSAYLSNFEVLNLLKGIKENKSKKKNLSELATVTYETVRYLEGTPCENQNPEKIKAFMSQVEKFKLTKCEKLMIVNTVPKSLIEIQCIVEDSEDRLSEEEVNNLLDVIKNTLDETPELPEESSTEK</sequence>
<keyword evidence="9" id="KW-0539">Nucleus</keyword>
<dbReference type="PANTHER" id="PTHR15561:SF0">
    <property type="entry name" value="DNA-DIRECTED RNA POLYMERASE III SUBUNIT RPC9"/>
    <property type="match status" value="1"/>
</dbReference>
<comment type="function">
    <text evidence="12">DNA-dependent RNA polymerase catalyzes the transcription of DNA into RNA using the four ribonucleoside triphosphates as substrates. Specific peripheric component of RNA polymerase III (Pol III) which synthesizes small non-coding RNAs including 5S rRNA, snRNAs, tRNAs and miRNAs from at least 500 distinct genomic loci. With POLR3H/RPC8 forms a mobile stalk that protrudes from Pol III core and functions primarily in transcription initiation. Pol III plays a key role in sensing and limiting infection by intracellular bacteria and DNA viruses. Acts as nuclear and cytosolic DNA sensor involved in innate immune response. Can sense non-self dsDNA that serves as template for transcription into dsRNA. The non-self RNA polymerase III transcripts, such as Epstein-Barr virus-encoded RNAs (EBERs) induce type I interferon and NF-kappa-B through the RIG-I pathway.</text>
</comment>
<evidence type="ECO:0000259" key="14">
    <source>
        <dbReference type="SMART" id="SM00657"/>
    </source>
</evidence>
<dbReference type="GO" id="GO:0005666">
    <property type="term" value="C:RNA polymerase III complex"/>
    <property type="evidence" value="ECO:0007669"/>
    <property type="project" value="InterPro"/>
</dbReference>
<evidence type="ECO:0000256" key="10">
    <source>
        <dbReference type="ARBA" id="ARBA00043924"/>
    </source>
</evidence>
<keyword evidence="8" id="KW-0804">Transcription</keyword>
<dbReference type="AlphaFoldDB" id="A0A835CM94"/>
<dbReference type="InterPro" id="IPR010997">
    <property type="entry name" value="HRDC-like_sf"/>
</dbReference>
<dbReference type="InterPro" id="IPR038324">
    <property type="entry name" value="Rpb4/RPC9_sf"/>
</dbReference>
<keyword evidence="7" id="KW-0472">Membrane</keyword>
<evidence type="ECO:0000256" key="4">
    <source>
        <dbReference type="ARBA" id="ARBA00016672"/>
    </source>
</evidence>
<evidence type="ECO:0000256" key="6">
    <source>
        <dbReference type="ARBA" id="ARBA00022478"/>
    </source>
</evidence>
<dbReference type="GO" id="GO:0006384">
    <property type="term" value="P:transcription initiation at RNA polymerase III promoter"/>
    <property type="evidence" value="ECO:0007669"/>
    <property type="project" value="InterPro"/>
</dbReference>
<proteinExistence type="inferred from homology"/>
<dbReference type="SMART" id="SM00657">
    <property type="entry name" value="RPOL4c"/>
    <property type="match status" value="1"/>
</dbReference>
<dbReference type="InterPro" id="IPR006590">
    <property type="entry name" value="RNA_pol_Rpb4/RPC9_core"/>
</dbReference>
<feature type="domain" description="RNA polymerase Rpb4/RPC9 core" evidence="14">
    <location>
        <begin position="1"/>
        <end position="121"/>
    </location>
</feature>
<organism evidence="15 16">
    <name type="scientific">Aphidius gifuensis</name>
    <name type="common">Parasitoid wasp</name>
    <dbReference type="NCBI Taxonomy" id="684658"/>
    <lineage>
        <taxon>Eukaryota</taxon>
        <taxon>Metazoa</taxon>
        <taxon>Ecdysozoa</taxon>
        <taxon>Arthropoda</taxon>
        <taxon>Hexapoda</taxon>
        <taxon>Insecta</taxon>
        <taxon>Pterygota</taxon>
        <taxon>Neoptera</taxon>
        <taxon>Endopterygota</taxon>
        <taxon>Hymenoptera</taxon>
        <taxon>Apocrita</taxon>
        <taxon>Ichneumonoidea</taxon>
        <taxon>Braconidae</taxon>
        <taxon>Aphidiinae</taxon>
        <taxon>Aphidius</taxon>
    </lineage>
</organism>
<evidence type="ECO:0000256" key="7">
    <source>
        <dbReference type="ARBA" id="ARBA00023136"/>
    </source>
</evidence>
<gene>
    <name evidence="15" type="ORF">HCN44_007367</name>
</gene>
<name>A0A835CM94_APHGI</name>
<dbReference type="FunFam" id="1.20.1250.40:FF:000002">
    <property type="entry name" value="DNA-directed RNA polymerase III subunit RPC9"/>
    <property type="match status" value="1"/>
</dbReference>
<dbReference type="Proteomes" id="UP000639338">
    <property type="component" value="Unassembled WGS sequence"/>
</dbReference>
<dbReference type="Gene3D" id="1.20.1250.40">
    <property type="match status" value="1"/>
</dbReference>
<dbReference type="InterPro" id="IPR038846">
    <property type="entry name" value="RPC9"/>
</dbReference>
<dbReference type="GO" id="GO:0000166">
    <property type="term" value="F:nucleotide binding"/>
    <property type="evidence" value="ECO:0007669"/>
    <property type="project" value="InterPro"/>
</dbReference>
<evidence type="ECO:0000256" key="1">
    <source>
        <dbReference type="ARBA" id="ARBA00004123"/>
    </source>
</evidence>
<protein>
    <recommendedName>
        <fullName evidence="4">DNA-directed RNA polymerase III subunit RPC9</fullName>
    </recommendedName>
    <alternativeName>
        <fullName evidence="13">DNA-directed RNA polymerase III subunit rpc9</fullName>
    </alternativeName>
</protein>